<evidence type="ECO:0000313" key="5">
    <source>
        <dbReference type="Proteomes" id="UP000039324"/>
    </source>
</evidence>
<feature type="region of interest" description="Disordered" evidence="1">
    <location>
        <begin position="341"/>
        <end position="381"/>
    </location>
</feature>
<dbReference type="AlphaFoldDB" id="A0A0G4IQV8"/>
<proteinExistence type="predicted"/>
<gene>
    <name evidence="3" type="ORF">PBRA_000945</name>
    <name evidence="4" type="ORF">PLBR_LOCUS5113</name>
</gene>
<dbReference type="STRING" id="37360.A0A0G4IQV8"/>
<feature type="compositionally biased region" description="Basic and acidic residues" evidence="1">
    <location>
        <begin position="125"/>
        <end position="139"/>
    </location>
</feature>
<dbReference type="PROSITE" id="PS50858">
    <property type="entry name" value="BSD"/>
    <property type="match status" value="1"/>
</dbReference>
<feature type="region of interest" description="Disordered" evidence="1">
    <location>
        <begin position="122"/>
        <end position="147"/>
    </location>
</feature>
<dbReference type="InterPro" id="IPR011993">
    <property type="entry name" value="PH-like_dom_sf"/>
</dbReference>
<dbReference type="PANTHER" id="PTHR12847:SF9">
    <property type="entry name" value="NECAP-LIKE PROTEIN CG9132"/>
    <property type="match status" value="1"/>
</dbReference>
<evidence type="ECO:0000259" key="2">
    <source>
        <dbReference type="PROSITE" id="PS50858"/>
    </source>
</evidence>
<dbReference type="Pfam" id="PF07933">
    <property type="entry name" value="DUF1681"/>
    <property type="match status" value="1"/>
</dbReference>
<protein>
    <recommendedName>
        <fullName evidence="2">BSD domain-containing protein</fullName>
    </recommendedName>
</protein>
<evidence type="ECO:0000313" key="4">
    <source>
        <dbReference type="EMBL" id="SPQ97898.1"/>
    </source>
</evidence>
<dbReference type="EMBL" id="CDSF01000079">
    <property type="protein sequence ID" value="CEO97600.1"/>
    <property type="molecule type" value="Genomic_DNA"/>
</dbReference>
<organism evidence="3 5">
    <name type="scientific">Plasmodiophora brassicae</name>
    <name type="common">Clubroot disease agent</name>
    <dbReference type="NCBI Taxonomy" id="37360"/>
    <lineage>
        <taxon>Eukaryota</taxon>
        <taxon>Sar</taxon>
        <taxon>Rhizaria</taxon>
        <taxon>Endomyxa</taxon>
        <taxon>Phytomyxea</taxon>
        <taxon>Plasmodiophorida</taxon>
        <taxon>Plasmodiophoridae</taxon>
        <taxon>Plasmodiophora</taxon>
    </lineage>
</organism>
<dbReference type="Gene3D" id="2.30.29.30">
    <property type="entry name" value="Pleckstrin-homology domain (PH domain)/Phosphotyrosine-binding domain (PTB)"/>
    <property type="match status" value="1"/>
</dbReference>
<dbReference type="InterPro" id="IPR035925">
    <property type="entry name" value="BSD_dom_sf"/>
</dbReference>
<reference evidence="4 6" key="2">
    <citation type="submission" date="2018-03" db="EMBL/GenBank/DDBJ databases">
        <authorList>
            <person name="Fogelqvist J."/>
        </authorList>
    </citation>
    <scope>NUCLEOTIDE SEQUENCE [LARGE SCALE GENOMIC DNA]</scope>
</reference>
<dbReference type="GO" id="GO:0030125">
    <property type="term" value="C:clathrin vesicle coat"/>
    <property type="evidence" value="ECO:0007669"/>
    <property type="project" value="TreeGrafter"/>
</dbReference>
<geneLocation type="mitochondrion" evidence="4"/>
<keyword evidence="5" id="KW-1185">Reference proteome</keyword>
<dbReference type="OrthoDB" id="10265489at2759"/>
<dbReference type="Gene3D" id="1.10.3970.10">
    <property type="entry name" value="BSD domain"/>
    <property type="match status" value="1"/>
</dbReference>
<keyword evidence="4" id="KW-0496">Mitochondrion</keyword>
<sequence length="381" mass="41716">MGVATSAAAQAGRSAYDVVTGDDALRDDVVAFYDALLDEFAGDDNAVFAAFAACAFLPDEDEADLERRLQEHGATCQAAVRVEPRIAQLRYRLVPSRISETMFWRQFLNRFLEFAMAGDQQRVQRRPEEPAKAQEHPEEPAAVPVRSPTTSQAMTLLTIPEVFVYRLPPRTSSSGYFAQSWGLASPAWQGGLRAIVHSPGHVLQLRLYDTATGAVFANSDLVDLTAICRTHPASRQQRLAAIQYYIEPALDTSRYYVVRFRNGETGQVALLGVGFRDRSTAFDFNAAVRDELGRCERELGTTGSGDVAADPRKDMAAPEPEAITVDESKYKLPVLESFVPSRVPSALSPPRQPSMSDDADDDDDFGGFVGAAQRDPSYAPS</sequence>
<dbReference type="InterPro" id="IPR012466">
    <property type="entry name" value="NECAP_PHear"/>
</dbReference>
<dbReference type="Proteomes" id="UP000039324">
    <property type="component" value="Unassembled WGS sequence"/>
</dbReference>
<dbReference type="Pfam" id="PF03909">
    <property type="entry name" value="BSD"/>
    <property type="match status" value="1"/>
</dbReference>
<accession>A0A0G4IQV8</accession>
<dbReference type="PANTHER" id="PTHR12847">
    <property type="entry name" value="ATP-BINDING CASSETTE ABC TRANSPORTER-RELATED"/>
    <property type="match status" value="1"/>
</dbReference>
<dbReference type="GO" id="GO:0006897">
    <property type="term" value="P:endocytosis"/>
    <property type="evidence" value="ECO:0007669"/>
    <property type="project" value="InterPro"/>
</dbReference>
<dbReference type="InterPro" id="IPR005607">
    <property type="entry name" value="BSD_dom"/>
</dbReference>
<dbReference type="SUPFAM" id="SSF140383">
    <property type="entry name" value="BSD domain-like"/>
    <property type="match status" value="1"/>
</dbReference>
<dbReference type="EMBL" id="OVEO01000008">
    <property type="protein sequence ID" value="SPQ97898.1"/>
    <property type="molecule type" value="Genomic_DNA"/>
</dbReference>
<reference evidence="3 5" key="1">
    <citation type="submission" date="2015-02" db="EMBL/GenBank/DDBJ databases">
        <authorList>
            <person name="Chooi Y.-H."/>
        </authorList>
    </citation>
    <scope>NUCLEOTIDE SEQUENCE [LARGE SCALE GENOMIC DNA]</scope>
    <source>
        <strain evidence="3">E3</strain>
    </source>
</reference>
<name>A0A0G4IQV8_PLABS</name>
<feature type="domain" description="BSD" evidence="2">
    <location>
        <begin position="57"/>
        <end position="115"/>
    </location>
</feature>
<evidence type="ECO:0000256" key="1">
    <source>
        <dbReference type="SAM" id="MobiDB-lite"/>
    </source>
</evidence>
<dbReference type="Proteomes" id="UP000290189">
    <property type="component" value="Unassembled WGS sequence"/>
</dbReference>
<dbReference type="SUPFAM" id="SSF50729">
    <property type="entry name" value="PH domain-like"/>
    <property type="match status" value="1"/>
</dbReference>
<evidence type="ECO:0000313" key="3">
    <source>
        <dbReference type="EMBL" id="CEO97600.1"/>
    </source>
</evidence>
<evidence type="ECO:0000313" key="6">
    <source>
        <dbReference type="Proteomes" id="UP000290189"/>
    </source>
</evidence>